<reference evidence="7" key="1">
    <citation type="submission" date="2022-11" db="EMBL/GenBank/DDBJ databases">
        <authorList>
            <person name="Petersen C."/>
        </authorList>
    </citation>
    <scope>NUCLEOTIDE SEQUENCE</scope>
    <source>
        <strain evidence="7">IBT 29864</strain>
    </source>
</reference>
<sequence>MTKYRTFMRVSEEQGQRVNANALWRLWKDCRGLAEMGKKNRELRAIEYASPNSSRRLVGQEFVDGFSVTWTINPVTGLNECSIPIRFNFLSTDFTIAKGTNLFRLYGAERKLASDTVNFQKRGQKLTAQIMVYVGTHTRTSSFPGNILSLTGPGDDPERHIAGLKSEHSHLLAQQNGLSRNGASLMDDFVGVGSLELETQGSTQDGLSASQIHNSSRGTPMPVAYLYIYYESGNESALERCYQTIYLRQRTAPDLALRICEKCDVKASKVFRILHTNTKKSYLDILVDDEFVQHMTEGQDMIIKVKTLTVSLGGGKGSGADAQLGIWLNY</sequence>
<protein>
    <submittedName>
        <fullName evidence="7">CP2 transcription factor</fullName>
    </submittedName>
</protein>
<dbReference type="AlphaFoldDB" id="A0A9W9V6D3"/>
<dbReference type="GO" id="GO:0005634">
    <property type="term" value="C:nucleus"/>
    <property type="evidence" value="ECO:0007669"/>
    <property type="project" value="UniProtKB-SubCell"/>
</dbReference>
<keyword evidence="4" id="KW-0804">Transcription</keyword>
<evidence type="ECO:0000256" key="1">
    <source>
        <dbReference type="ARBA" id="ARBA00004123"/>
    </source>
</evidence>
<dbReference type="InterPro" id="IPR040167">
    <property type="entry name" value="TF_CP2-like"/>
</dbReference>
<comment type="caution">
    <text evidence="7">The sequence shown here is derived from an EMBL/GenBank/DDBJ whole genome shotgun (WGS) entry which is preliminary data.</text>
</comment>
<keyword evidence="3" id="KW-0238">DNA-binding</keyword>
<organism evidence="7 8">
    <name type="scientific">Penicillium cataractarum</name>
    <dbReference type="NCBI Taxonomy" id="2100454"/>
    <lineage>
        <taxon>Eukaryota</taxon>
        <taxon>Fungi</taxon>
        <taxon>Dikarya</taxon>
        <taxon>Ascomycota</taxon>
        <taxon>Pezizomycotina</taxon>
        <taxon>Eurotiomycetes</taxon>
        <taxon>Eurotiomycetidae</taxon>
        <taxon>Eurotiales</taxon>
        <taxon>Aspergillaceae</taxon>
        <taxon>Penicillium</taxon>
    </lineage>
</organism>
<dbReference type="GO" id="GO:0000978">
    <property type="term" value="F:RNA polymerase II cis-regulatory region sequence-specific DNA binding"/>
    <property type="evidence" value="ECO:0007669"/>
    <property type="project" value="TreeGrafter"/>
</dbReference>
<keyword evidence="8" id="KW-1185">Reference proteome</keyword>
<evidence type="ECO:0000313" key="8">
    <source>
        <dbReference type="Proteomes" id="UP001147782"/>
    </source>
</evidence>
<comment type="subcellular location">
    <subcellularLocation>
        <location evidence="1">Nucleus</location>
    </subcellularLocation>
</comment>
<evidence type="ECO:0000256" key="2">
    <source>
        <dbReference type="ARBA" id="ARBA00023015"/>
    </source>
</evidence>
<keyword evidence="2" id="KW-0805">Transcription regulation</keyword>
<dbReference type="PROSITE" id="PS51968">
    <property type="entry name" value="GRH_CP2_DB"/>
    <property type="match status" value="1"/>
</dbReference>
<gene>
    <name evidence="7" type="ORF">N7496_009114</name>
</gene>
<accession>A0A9W9V6D3</accession>
<evidence type="ECO:0000256" key="3">
    <source>
        <dbReference type="ARBA" id="ARBA00023125"/>
    </source>
</evidence>
<dbReference type="InterPro" id="IPR007604">
    <property type="entry name" value="CP2"/>
</dbReference>
<feature type="domain" description="Grh/CP2 DB" evidence="6">
    <location>
        <begin position="1"/>
        <end position="215"/>
    </location>
</feature>
<dbReference type="RefSeq" id="XP_056554096.1">
    <property type="nucleotide sequence ID" value="XM_056702033.1"/>
</dbReference>
<dbReference type="PANTHER" id="PTHR11037">
    <property type="entry name" value="TRANSCRIPTION FACTOR CP2"/>
    <property type="match status" value="1"/>
</dbReference>
<evidence type="ECO:0000256" key="5">
    <source>
        <dbReference type="ARBA" id="ARBA00023242"/>
    </source>
</evidence>
<keyword evidence="5" id="KW-0539">Nucleus</keyword>
<dbReference type="Proteomes" id="UP001147782">
    <property type="component" value="Unassembled WGS sequence"/>
</dbReference>
<dbReference type="GO" id="GO:0001228">
    <property type="term" value="F:DNA-binding transcription activator activity, RNA polymerase II-specific"/>
    <property type="evidence" value="ECO:0007669"/>
    <property type="project" value="TreeGrafter"/>
</dbReference>
<evidence type="ECO:0000259" key="6">
    <source>
        <dbReference type="PROSITE" id="PS51968"/>
    </source>
</evidence>
<dbReference type="GeneID" id="81441212"/>
<proteinExistence type="predicted"/>
<dbReference type="EMBL" id="JAPZBS010000007">
    <property type="protein sequence ID" value="KAJ5369354.1"/>
    <property type="molecule type" value="Genomic_DNA"/>
</dbReference>
<dbReference type="InterPro" id="IPR057520">
    <property type="entry name" value="GRHL1/CP2_C"/>
</dbReference>
<dbReference type="PANTHER" id="PTHR11037:SF20">
    <property type="entry name" value="PROTEIN GRAINYHEAD"/>
    <property type="match status" value="1"/>
</dbReference>
<reference evidence="7" key="2">
    <citation type="journal article" date="2023" name="IMA Fungus">
        <title>Comparative genomic study of the Penicillium genus elucidates a diverse pangenome and 15 lateral gene transfer events.</title>
        <authorList>
            <person name="Petersen C."/>
            <person name="Sorensen T."/>
            <person name="Nielsen M.R."/>
            <person name="Sondergaard T.E."/>
            <person name="Sorensen J.L."/>
            <person name="Fitzpatrick D.A."/>
            <person name="Frisvad J.C."/>
            <person name="Nielsen K.L."/>
        </authorList>
    </citation>
    <scope>NUCLEOTIDE SEQUENCE</scope>
    <source>
        <strain evidence="7">IBT 29864</strain>
    </source>
</reference>
<dbReference type="Pfam" id="PF25416">
    <property type="entry name" value="GRHL1_C"/>
    <property type="match status" value="1"/>
</dbReference>
<evidence type="ECO:0000313" key="7">
    <source>
        <dbReference type="EMBL" id="KAJ5369354.1"/>
    </source>
</evidence>
<evidence type="ECO:0000256" key="4">
    <source>
        <dbReference type="ARBA" id="ARBA00023163"/>
    </source>
</evidence>
<dbReference type="OrthoDB" id="7680836at2759"/>
<dbReference type="Pfam" id="PF04516">
    <property type="entry name" value="CP2"/>
    <property type="match status" value="1"/>
</dbReference>
<name>A0A9W9V6D3_9EURO</name>